<evidence type="ECO:0000313" key="1">
    <source>
        <dbReference type="EMBL" id="MBR7792340.1"/>
    </source>
</evidence>
<gene>
    <name evidence="1" type="ORF">KDM87_06980</name>
</gene>
<proteinExistence type="predicted"/>
<sequence length="176" mass="19782">MSKNSQAKRIARQHKRGGFDRKINPFGGLGVLQKNYFDNTIAPRKLDSDQRFDISKSGWASMLVILKDPAANADHWADLVTAANLALMLAEQGYGQEHEPVIIRAQEALTRMYIRGIEKNIWRLDGQGIQDIKDMLHLHDLQCEHATNGDIQQALRTITDRVISGNVFEIAHPEAA</sequence>
<reference evidence="1 2" key="1">
    <citation type="submission" date="2021-04" db="EMBL/GenBank/DDBJ databases">
        <title>novel species isolated from subtropical streams in China.</title>
        <authorList>
            <person name="Lu H."/>
        </authorList>
    </citation>
    <scope>NUCLEOTIDE SEQUENCE [LARGE SCALE GENOMIC DNA]</scope>
    <source>
        <strain evidence="1 2">FT147W</strain>
    </source>
</reference>
<evidence type="ECO:0000313" key="2">
    <source>
        <dbReference type="Proteomes" id="UP000682982"/>
    </source>
</evidence>
<dbReference type="EMBL" id="JAGSPK010000002">
    <property type="protein sequence ID" value="MBR7792340.1"/>
    <property type="molecule type" value="Genomic_DNA"/>
</dbReference>
<organism evidence="1 2">
    <name type="scientific">Undibacterium rivi</name>
    <dbReference type="NCBI Taxonomy" id="2828729"/>
    <lineage>
        <taxon>Bacteria</taxon>
        <taxon>Pseudomonadati</taxon>
        <taxon>Pseudomonadota</taxon>
        <taxon>Betaproteobacteria</taxon>
        <taxon>Burkholderiales</taxon>
        <taxon>Oxalobacteraceae</taxon>
        <taxon>Undibacterium</taxon>
    </lineage>
</organism>
<accession>A0ABS5H0V8</accession>
<keyword evidence="2" id="KW-1185">Reference proteome</keyword>
<comment type="caution">
    <text evidence="1">The sequence shown here is derived from an EMBL/GenBank/DDBJ whole genome shotgun (WGS) entry which is preliminary data.</text>
</comment>
<name>A0ABS5H0V8_9BURK</name>
<dbReference type="RefSeq" id="WP_212678400.1">
    <property type="nucleotide sequence ID" value="NZ_JAGSPK010000002.1"/>
</dbReference>
<dbReference type="Proteomes" id="UP000682982">
    <property type="component" value="Unassembled WGS sequence"/>
</dbReference>
<protein>
    <submittedName>
        <fullName evidence="1">Uncharacterized protein</fullName>
    </submittedName>
</protein>